<comment type="caution">
    <text evidence="2">The sequence shown here is derived from an EMBL/GenBank/DDBJ whole genome shotgun (WGS) entry which is preliminary data.</text>
</comment>
<dbReference type="PANTHER" id="PTHR38009">
    <property type="entry name" value="CONSERVED HYPOTHETICAL PHAGE TAIL PROTEIN"/>
    <property type="match status" value="1"/>
</dbReference>
<dbReference type="InterPro" id="IPR010667">
    <property type="entry name" value="Phage_T4_Gp19"/>
</dbReference>
<dbReference type="Pfam" id="PF06841">
    <property type="entry name" value="Phage_T4_gp19"/>
    <property type="match status" value="1"/>
</dbReference>
<feature type="region of interest" description="Disordered" evidence="1">
    <location>
        <begin position="43"/>
        <end position="62"/>
    </location>
</feature>
<dbReference type="GO" id="GO:0005198">
    <property type="term" value="F:structural molecule activity"/>
    <property type="evidence" value="ECO:0007669"/>
    <property type="project" value="InterPro"/>
</dbReference>
<dbReference type="Proteomes" id="UP000295509">
    <property type="component" value="Unassembled WGS sequence"/>
</dbReference>
<dbReference type="NCBIfam" id="TIGR02241">
    <property type="entry name" value="conserved hypothetical phage tail region protein"/>
    <property type="match status" value="1"/>
</dbReference>
<protein>
    <submittedName>
        <fullName evidence="2">Phage tail-like protein</fullName>
    </submittedName>
</protein>
<dbReference type="RefSeq" id="WP_134192148.1">
    <property type="nucleotide sequence ID" value="NZ_JBHLUW010000003.1"/>
</dbReference>
<sequence>MPQFTVNATRFDPYKNFKFRVKWDGRYVAGVSKCSALKRTTEVIEHREGGDPSSPRKSPGRSKYEAITLERGVTHDVAFEQWANKVWQLNAGLGAEVSLRDFRKNLIIEVYNEAGQLVISYRVYRAWVSEFQALPDLDANANAVAIQHIKLENEGWERDLEVNEPTEPTFTLPA</sequence>
<evidence type="ECO:0000256" key="1">
    <source>
        <dbReference type="SAM" id="MobiDB-lite"/>
    </source>
</evidence>
<accession>A0A4R8LVV3</accession>
<proteinExistence type="predicted"/>
<dbReference type="AlphaFoldDB" id="A0A4R8LVV3"/>
<gene>
    <name evidence="2" type="ORF">BX592_108154</name>
</gene>
<dbReference type="PANTHER" id="PTHR38009:SF1">
    <property type="entry name" value="CONSERVED HYPOTHETICAL PHAGE TAIL PROTEIN"/>
    <property type="match status" value="1"/>
</dbReference>
<keyword evidence="3" id="KW-1185">Reference proteome</keyword>
<dbReference type="OrthoDB" id="9799891at2"/>
<reference evidence="2 3" key="1">
    <citation type="submission" date="2019-03" db="EMBL/GenBank/DDBJ databases">
        <title>Genomic Encyclopedia of Type Strains, Phase III (KMG-III): the genomes of soil and plant-associated and newly described type strains.</title>
        <authorList>
            <person name="Whitman W."/>
        </authorList>
    </citation>
    <scope>NUCLEOTIDE SEQUENCE [LARGE SCALE GENOMIC DNA]</scope>
    <source>
        <strain evidence="2 3">LMG 29544</strain>
    </source>
</reference>
<dbReference type="InterPro" id="IPR011747">
    <property type="entry name" value="CHP02241"/>
</dbReference>
<evidence type="ECO:0000313" key="2">
    <source>
        <dbReference type="EMBL" id="TDY50917.1"/>
    </source>
</evidence>
<dbReference type="EMBL" id="SORE01000008">
    <property type="protein sequence ID" value="TDY50917.1"/>
    <property type="molecule type" value="Genomic_DNA"/>
</dbReference>
<organism evidence="2 3">
    <name type="scientific">Paraburkholderia rhizosphaerae</name>
    <dbReference type="NCBI Taxonomy" id="480658"/>
    <lineage>
        <taxon>Bacteria</taxon>
        <taxon>Pseudomonadati</taxon>
        <taxon>Pseudomonadota</taxon>
        <taxon>Betaproteobacteria</taxon>
        <taxon>Burkholderiales</taxon>
        <taxon>Burkholderiaceae</taxon>
        <taxon>Paraburkholderia</taxon>
    </lineage>
</organism>
<name>A0A4R8LVV3_9BURK</name>
<evidence type="ECO:0000313" key="3">
    <source>
        <dbReference type="Proteomes" id="UP000295509"/>
    </source>
</evidence>